<protein>
    <submittedName>
        <fullName evidence="3">Transcriptional regulator</fullName>
    </submittedName>
</protein>
<accession>A0A0S7YI18</accession>
<dbReference type="PANTHER" id="PTHR34075:SF5">
    <property type="entry name" value="BLR3430 PROTEIN"/>
    <property type="match status" value="1"/>
</dbReference>
<organism evidence="3 4">
    <name type="scientific">candidate division TA06 bacterium DG_78</name>
    <dbReference type="NCBI Taxonomy" id="1703772"/>
    <lineage>
        <taxon>Bacteria</taxon>
        <taxon>Bacteria division TA06</taxon>
    </lineage>
</organism>
<evidence type="ECO:0000259" key="2">
    <source>
        <dbReference type="Pfam" id="PF12172"/>
    </source>
</evidence>
<dbReference type="Pfam" id="PF12172">
    <property type="entry name" value="zf-ChsH2"/>
    <property type="match status" value="1"/>
</dbReference>
<dbReference type="Proteomes" id="UP000051012">
    <property type="component" value="Unassembled WGS sequence"/>
</dbReference>
<dbReference type="AlphaFoldDB" id="A0A0S7YI18"/>
<dbReference type="InterPro" id="IPR012340">
    <property type="entry name" value="NA-bd_OB-fold"/>
</dbReference>
<evidence type="ECO:0000313" key="3">
    <source>
        <dbReference type="EMBL" id="KPJ74304.1"/>
    </source>
</evidence>
<feature type="domain" description="ChsH2 C-terminal OB-fold" evidence="1">
    <location>
        <begin position="47"/>
        <end position="109"/>
    </location>
</feature>
<dbReference type="SUPFAM" id="SSF50249">
    <property type="entry name" value="Nucleic acid-binding proteins"/>
    <property type="match status" value="1"/>
</dbReference>
<comment type="caution">
    <text evidence="3">The sequence shown here is derived from an EMBL/GenBank/DDBJ whole genome shotgun (WGS) entry which is preliminary data.</text>
</comment>
<dbReference type="InterPro" id="IPR052513">
    <property type="entry name" value="Thioester_dehydratase-like"/>
</dbReference>
<gene>
    <name evidence="3" type="ORF">AMJ52_01080</name>
</gene>
<evidence type="ECO:0000259" key="1">
    <source>
        <dbReference type="Pfam" id="PF01796"/>
    </source>
</evidence>
<dbReference type="Gene3D" id="6.10.30.10">
    <property type="match status" value="1"/>
</dbReference>
<dbReference type="InterPro" id="IPR002878">
    <property type="entry name" value="ChsH2_C"/>
</dbReference>
<dbReference type="Pfam" id="PF01796">
    <property type="entry name" value="OB_ChsH2_C"/>
    <property type="match status" value="1"/>
</dbReference>
<name>A0A0S7YI18_UNCT6</name>
<dbReference type="EMBL" id="LJNI01000008">
    <property type="protein sequence ID" value="KPJ74304.1"/>
    <property type="molecule type" value="Genomic_DNA"/>
</dbReference>
<dbReference type="PANTHER" id="PTHR34075">
    <property type="entry name" value="BLR3430 PROTEIN"/>
    <property type="match status" value="1"/>
</dbReference>
<feature type="domain" description="ChsH2 rubredoxin-like zinc ribbon" evidence="2">
    <location>
        <begin position="13"/>
        <end position="43"/>
    </location>
</feature>
<dbReference type="InterPro" id="IPR022002">
    <property type="entry name" value="ChsH2_Znr"/>
</dbReference>
<evidence type="ECO:0000313" key="4">
    <source>
        <dbReference type="Proteomes" id="UP000051012"/>
    </source>
</evidence>
<sequence>MPSPRYTREMPHRYRLEASKCKKCNKISFPTRLVCSDCGSKDFKKIKLSDYGKIVTFTTIRVAPTQFATEVPYNVAIVELDDGVRITTQVVDCKPEDLTIDKKVKLVFRKLYEEGKTGIICYGYKAVPV</sequence>
<reference evidence="3 4" key="1">
    <citation type="journal article" date="2015" name="Microbiome">
        <title>Genomic resolution of linkages in carbon, nitrogen, and sulfur cycling among widespread estuary sediment bacteria.</title>
        <authorList>
            <person name="Baker B.J."/>
            <person name="Lazar C.S."/>
            <person name="Teske A.P."/>
            <person name="Dick G.J."/>
        </authorList>
    </citation>
    <scope>NUCLEOTIDE SEQUENCE [LARGE SCALE GENOMIC DNA]</scope>
    <source>
        <strain evidence="3">DG_78</strain>
    </source>
</reference>
<proteinExistence type="predicted"/>